<dbReference type="RefSeq" id="WP_215880481.1">
    <property type="nucleotide sequence ID" value="NZ_JAAOMP010000068.1"/>
</dbReference>
<evidence type="ECO:0000313" key="2">
    <source>
        <dbReference type="Proteomes" id="UP000755654"/>
    </source>
</evidence>
<organism evidence="1 2">
    <name type="scientific">Acidithiobacillus sulfurivorans</name>
    <dbReference type="NCBI Taxonomy" id="1958756"/>
    <lineage>
        <taxon>Bacteria</taxon>
        <taxon>Pseudomonadati</taxon>
        <taxon>Pseudomonadota</taxon>
        <taxon>Acidithiobacillia</taxon>
        <taxon>Acidithiobacillales</taxon>
        <taxon>Acidithiobacillaceae</taxon>
        <taxon>Acidithiobacillus</taxon>
    </lineage>
</organism>
<dbReference type="EMBL" id="JAAOMP010000068">
    <property type="protein sequence ID" value="MBU2759715.1"/>
    <property type="molecule type" value="Genomic_DNA"/>
</dbReference>
<accession>A0ABS5ZWY9</accession>
<keyword evidence="2" id="KW-1185">Reference proteome</keyword>
<dbReference type="Proteomes" id="UP000755654">
    <property type="component" value="Unassembled WGS sequence"/>
</dbReference>
<comment type="caution">
    <text evidence="1">The sequence shown here is derived from an EMBL/GenBank/DDBJ whole genome shotgun (WGS) entry which is preliminary data.</text>
</comment>
<proteinExistence type="predicted"/>
<name>A0ABS5ZWY9_9PROT</name>
<evidence type="ECO:0000313" key="1">
    <source>
        <dbReference type="EMBL" id="MBU2759715.1"/>
    </source>
</evidence>
<reference evidence="1 2" key="1">
    <citation type="journal article" date="2021" name="ISME J.">
        <title>Genomic evolution of the class Acidithiobacillia: deep-branching Proteobacteria living in extreme acidic conditions.</title>
        <authorList>
            <person name="Moya-Beltran A."/>
            <person name="Beard S."/>
            <person name="Rojas-Villalobos C."/>
            <person name="Issotta F."/>
            <person name="Gallardo Y."/>
            <person name="Ulloa R."/>
            <person name="Giaveno A."/>
            <person name="Degli Esposti M."/>
            <person name="Johnson D.B."/>
            <person name="Quatrini R."/>
        </authorList>
    </citation>
    <scope>NUCLEOTIDE SEQUENCE [LARGE SCALE GENOMIC DNA]</scope>
    <source>
        <strain evidence="1 2">RW2</strain>
    </source>
</reference>
<sequence length="212" mass="23772">MRRFKVEFQVASPVILRGRLYLDAVLLSLAVQAGIPYEVAASELPITQQDGIYRCSQLLWDGLPDTVIAKKQMNIWTPRELDDHARTTQKGFTKSDQNKNYKPLMDEYPAMDIPQVFFIVETDDPESLLAAVQNIPALGKWSRKGYGNIASVDMTSTEDDPWVMADGRPARALPVDLWKRLYGGPHALAMEGVHPPYWATNLAQLCAVEKIA</sequence>
<gene>
    <name evidence="1" type="ORF">HAP95_06045</name>
</gene>
<protein>
    <submittedName>
        <fullName evidence="1">Uncharacterized protein</fullName>
    </submittedName>
</protein>